<dbReference type="EMBL" id="GQ357915">
    <property type="protein sequence ID" value="ACV50024.1"/>
    <property type="molecule type" value="Genomic_DNA"/>
</dbReference>
<reference evidence="2" key="1">
    <citation type="submission" date="2009-07" db="EMBL/GenBank/DDBJ databases">
        <authorList>
            <person name="Kropinski A.M."/>
            <person name="Villegas A."/>
            <person name="Lingohr E.J."/>
        </authorList>
    </citation>
    <scope>NUCLEOTIDE SEQUENCE [LARGE SCALE GENOMIC DNA]</scope>
</reference>
<organismHost>
    <name type="scientific">Delftia acidovorans</name>
    <name type="common">Pseudomonas acidovorans</name>
    <name type="synonym">Comamonas acidovorans</name>
    <dbReference type="NCBI Taxonomy" id="80866"/>
</organismHost>
<dbReference type="GeneID" id="8684186"/>
<dbReference type="OrthoDB" id="288at10239"/>
<accession>C9DFX3</accession>
<sequence>MKALGLKPRAFVFIHTHNKLEYFGMIVEENQERSVILATNNVEHMAIKQNSKAVMVMVDRLYSKKREAVVRELGANAMDAHKIIGNPNPFTIIMPSGLDPNITFIDEGPGLSWDDCRRYLGTLFESSKDGENLSVGHYGLGSKSPHTVAGSYVIESRHGGKLIKSAWFRDGEDTPKFMKVSEEDWDGPTGITFRIPCPVEDHSMWIRAIKTQTAGMKPRPKVFDLGVEVEGLYDDKLLFSHGPIDVVESPNLKNFFGRDIVNMGGILYPMSNIDELVSIAVTVKDNFVRIINVPIGACLPPPHREALEDCKTTQDGINKAILEGNEAWHAFIKGKLKLSPIPKELKTKDIIPTINKMYEEQHEAVKQEHIFVQVAIHEHLSEHVSALRTWLRHRCATLKFFDLSIKRAWRGRDDDAAVQHYIDLDVNCIMRHGINDTFYLDEEHAEVAKERGPRVAILAQHGMVVDADSQRDGSQPTWDEQFATNHKGETNYQTIKLRTNGRREACTLLRTRINTVSKHEDHERTSDFSLHYAEPGSLLVFTDMKNNVHTPNQRRWLHSLVVKGVEPTSESMSDLDIKLIDRQLSDHPKAVVHRIGQMVFENVEADEALNKEIREEFFMILDELGYKVRHVPEVVTIERKRGDRVNLSGLRVLRREDLHRQKHDEVCGDFTMTPAWVPVPSLKPFEKDEDYNANRQYNHIFVYSAESEKEVYLDANRKVKVSKAWLIEVLKCFSRGEVTGHRTSNLELIRLGKDGSLRYKIGKIKEGWSVELDLLRAYNIHNDPKLMEANPIIYQWEMLLAGVGMENIVRGTYGRNGIISLYDRKGAKARKIIRHLCTFMTESGMPVMGYKPQVLLEAYVQLQYAHEFIHVLRRSHCSDINRIRQGRPPESADWYMPMSVRSYWSSRWSKAVNNVVKNRLLDAISISDNYCLWGLKDTVDLVSRDLRSNPLYRDMVSAVCDSKAQV</sequence>
<name>C9DFX3_BPW14</name>
<dbReference type="RefSeq" id="YP_003358856.1">
    <property type="nucleotide sequence ID" value="NC_013697.1"/>
</dbReference>
<dbReference type="Gene3D" id="3.30.565.10">
    <property type="entry name" value="Histidine kinase-like ATPase, C-terminal domain"/>
    <property type="match status" value="1"/>
</dbReference>
<proteinExistence type="predicted"/>
<protein>
    <submittedName>
        <fullName evidence="1">RIIA</fullName>
    </submittedName>
</protein>
<dbReference type="InterPro" id="IPR036890">
    <property type="entry name" value="HATPase_C_sf"/>
</dbReference>
<keyword evidence="2" id="KW-1185">Reference proteome</keyword>
<organism evidence="1 2">
    <name type="scientific">Delftia phage PhiW-14</name>
    <name type="common">Deftia acidovorans bacteriophage phiW-14</name>
    <dbReference type="NCBI Taxonomy" id="665032"/>
    <lineage>
        <taxon>Viruses</taxon>
        <taxon>Duplodnaviria</taxon>
        <taxon>Heunggongvirae</taxon>
        <taxon>Uroviricota</taxon>
        <taxon>Caudoviricetes</taxon>
        <taxon>Ionavirus</taxon>
        <taxon>Ionavirus W14</taxon>
    </lineage>
</organism>
<gene>
    <name evidence="1" type="primary">1</name>
</gene>
<evidence type="ECO:0000313" key="1">
    <source>
        <dbReference type="EMBL" id="ACV50024.1"/>
    </source>
</evidence>
<dbReference type="KEGG" id="vg:8684186"/>
<dbReference type="SUPFAM" id="SSF55874">
    <property type="entry name" value="ATPase domain of HSP90 chaperone/DNA topoisomerase II/histidine kinase"/>
    <property type="match status" value="1"/>
</dbReference>
<evidence type="ECO:0000313" key="2">
    <source>
        <dbReference type="Proteomes" id="UP000008986"/>
    </source>
</evidence>
<dbReference type="Proteomes" id="UP000008986">
    <property type="component" value="Segment"/>
</dbReference>